<dbReference type="SUPFAM" id="SSF53474">
    <property type="entry name" value="alpha/beta-Hydrolases"/>
    <property type="match status" value="1"/>
</dbReference>
<gene>
    <name evidence="3" type="ORF">IP91_02308</name>
</gene>
<dbReference type="InterPro" id="IPR052897">
    <property type="entry name" value="Sec-Metab_Biosynth_Hydrolase"/>
</dbReference>
<dbReference type="PANTHER" id="PTHR37017:SF11">
    <property type="entry name" value="ESTERASE_LIPASE_THIOESTERASE DOMAIN-CONTAINING PROTEIN"/>
    <property type="match status" value="1"/>
</dbReference>
<evidence type="ECO:0000313" key="3">
    <source>
        <dbReference type="EMBL" id="TWI66491.1"/>
    </source>
</evidence>
<evidence type="ECO:0000256" key="1">
    <source>
        <dbReference type="SAM" id="SignalP"/>
    </source>
</evidence>
<dbReference type="Pfam" id="PF12697">
    <property type="entry name" value="Abhydrolase_6"/>
    <property type="match status" value="1"/>
</dbReference>
<keyword evidence="4" id="KW-1185">Reference proteome</keyword>
<sequence>MKTANLKNAARLLESLKLPKLPKLSKLVCLLALGVLSMVRAGSAMAQQDATAPAVVLVHGAWADGSSWDRVVPLLQKHGLKVVAVQLQRASLAGDAAIVRRAVAAQGAPVVLVGHSYGGAVITEAGTADQVRALVYVAAFAPGDGESIADITRPYPPGPFQAGFIADSAGYVRLSDEVYHRYFVPDLPEARRAVLAATQGPVFAGVLEDKVTRAAWHDRPVYWALPDNDQIIPTPFQQLEAARTNAHVTPIIRSGHVPLQSHPGEVTAVILQAVTEVIKEEGAD</sequence>
<dbReference type="PANTHER" id="PTHR37017">
    <property type="entry name" value="AB HYDROLASE-1 DOMAIN-CONTAINING PROTEIN-RELATED"/>
    <property type="match status" value="1"/>
</dbReference>
<dbReference type="InterPro" id="IPR000073">
    <property type="entry name" value="AB_hydrolase_1"/>
</dbReference>
<feature type="chain" id="PRO_5022191163" evidence="1">
    <location>
        <begin position="47"/>
        <end position="284"/>
    </location>
</feature>
<evidence type="ECO:0000259" key="2">
    <source>
        <dbReference type="Pfam" id="PF12697"/>
    </source>
</evidence>
<dbReference type="RefSeq" id="WP_145649109.1">
    <property type="nucleotide sequence ID" value="NZ_VLLB01000003.1"/>
</dbReference>
<comment type="caution">
    <text evidence="3">The sequence shown here is derived from an EMBL/GenBank/DDBJ whole genome shotgun (WGS) entry which is preliminary data.</text>
</comment>
<organism evidence="3 4">
    <name type="scientific">Pseudoduganella lurida</name>
    <dbReference type="NCBI Taxonomy" id="1036180"/>
    <lineage>
        <taxon>Bacteria</taxon>
        <taxon>Pseudomonadati</taxon>
        <taxon>Pseudomonadota</taxon>
        <taxon>Betaproteobacteria</taxon>
        <taxon>Burkholderiales</taxon>
        <taxon>Oxalobacteraceae</taxon>
        <taxon>Telluria group</taxon>
        <taxon>Pseudoduganella</taxon>
    </lineage>
</organism>
<reference evidence="3 4" key="1">
    <citation type="journal article" date="2015" name="Stand. Genomic Sci.">
        <title>Genomic Encyclopedia of Bacterial and Archaeal Type Strains, Phase III: the genomes of soil and plant-associated and newly described type strains.</title>
        <authorList>
            <person name="Whitman W.B."/>
            <person name="Woyke T."/>
            <person name="Klenk H.P."/>
            <person name="Zhou Y."/>
            <person name="Lilburn T.G."/>
            <person name="Beck B.J."/>
            <person name="De Vos P."/>
            <person name="Vandamme P."/>
            <person name="Eisen J.A."/>
            <person name="Garrity G."/>
            <person name="Hugenholtz P."/>
            <person name="Kyrpides N.C."/>
        </authorList>
    </citation>
    <scope>NUCLEOTIDE SEQUENCE [LARGE SCALE GENOMIC DNA]</scope>
    <source>
        <strain evidence="3 4">CGMCC 1.10822</strain>
    </source>
</reference>
<dbReference type="OrthoDB" id="9112061at2"/>
<feature type="signal peptide" evidence="1">
    <location>
        <begin position="1"/>
        <end position="46"/>
    </location>
</feature>
<proteinExistence type="predicted"/>
<name>A0A562RBR2_9BURK</name>
<dbReference type="InterPro" id="IPR029058">
    <property type="entry name" value="AB_hydrolase_fold"/>
</dbReference>
<dbReference type="AlphaFoldDB" id="A0A562RBR2"/>
<dbReference type="Gene3D" id="3.40.50.1820">
    <property type="entry name" value="alpha/beta hydrolase"/>
    <property type="match status" value="1"/>
</dbReference>
<evidence type="ECO:0000313" key="4">
    <source>
        <dbReference type="Proteomes" id="UP000318431"/>
    </source>
</evidence>
<protein>
    <submittedName>
        <fullName evidence="3">Pimeloyl-ACP methyl ester carboxylesterase</fullName>
    </submittedName>
</protein>
<keyword evidence="1" id="KW-0732">Signal</keyword>
<dbReference type="EMBL" id="VLLB01000003">
    <property type="protein sequence ID" value="TWI66491.1"/>
    <property type="molecule type" value="Genomic_DNA"/>
</dbReference>
<feature type="domain" description="AB hydrolase-1" evidence="2">
    <location>
        <begin position="55"/>
        <end position="268"/>
    </location>
</feature>
<dbReference type="Proteomes" id="UP000318431">
    <property type="component" value="Unassembled WGS sequence"/>
</dbReference>
<accession>A0A562RBR2</accession>